<evidence type="ECO:0000313" key="3">
    <source>
        <dbReference type="Proteomes" id="UP001371305"/>
    </source>
</evidence>
<reference evidence="2 3" key="1">
    <citation type="submission" date="2024-04" db="EMBL/GenBank/DDBJ databases">
        <title>Luteolibacter sp. isolated from soil.</title>
        <authorList>
            <person name="An J."/>
        </authorList>
    </citation>
    <scope>NUCLEOTIDE SEQUENCE [LARGE SCALE GENOMIC DNA]</scope>
    <source>
        <strain evidence="2 3">Y139</strain>
    </source>
</reference>
<feature type="transmembrane region" description="Helical" evidence="1">
    <location>
        <begin position="56"/>
        <end position="76"/>
    </location>
</feature>
<gene>
    <name evidence="2" type="ORF">WKV53_27670</name>
</gene>
<name>A0ABU9B2R3_9BACT</name>
<keyword evidence="1" id="KW-0472">Membrane</keyword>
<accession>A0ABU9B2R3</accession>
<evidence type="ECO:0000256" key="1">
    <source>
        <dbReference type="SAM" id="Phobius"/>
    </source>
</evidence>
<keyword evidence="3" id="KW-1185">Reference proteome</keyword>
<keyword evidence="1" id="KW-0812">Transmembrane</keyword>
<keyword evidence="1" id="KW-1133">Transmembrane helix</keyword>
<evidence type="ECO:0000313" key="2">
    <source>
        <dbReference type="EMBL" id="MEK7954327.1"/>
    </source>
</evidence>
<proteinExistence type="predicted"/>
<sequence length="131" mass="14414">MKDIIQILIIELVILAALARMDRPIHYIAVLVAAFLSFCAYLMIGKGVELFGKDALMLLVPAVIISAAGQVLWCLVRNPAATLDAVDTYMMEESVAKQLARGERGHPAKPSVGNWRVAQEIVRNLKGRDKE</sequence>
<protein>
    <submittedName>
        <fullName evidence="2">Uncharacterized protein</fullName>
    </submittedName>
</protein>
<dbReference type="EMBL" id="JBBUKT010000018">
    <property type="protein sequence ID" value="MEK7954327.1"/>
    <property type="molecule type" value="Genomic_DNA"/>
</dbReference>
<feature type="transmembrane region" description="Helical" evidence="1">
    <location>
        <begin position="25"/>
        <end position="44"/>
    </location>
</feature>
<dbReference type="RefSeq" id="WP_341408095.1">
    <property type="nucleotide sequence ID" value="NZ_JBBUKT010000018.1"/>
</dbReference>
<comment type="caution">
    <text evidence="2">The sequence shown here is derived from an EMBL/GenBank/DDBJ whole genome shotgun (WGS) entry which is preliminary data.</text>
</comment>
<organism evidence="2 3">
    <name type="scientific">Luteolibacter soli</name>
    <dbReference type="NCBI Taxonomy" id="3135280"/>
    <lineage>
        <taxon>Bacteria</taxon>
        <taxon>Pseudomonadati</taxon>
        <taxon>Verrucomicrobiota</taxon>
        <taxon>Verrucomicrobiia</taxon>
        <taxon>Verrucomicrobiales</taxon>
        <taxon>Verrucomicrobiaceae</taxon>
        <taxon>Luteolibacter</taxon>
    </lineage>
</organism>
<dbReference type="Proteomes" id="UP001371305">
    <property type="component" value="Unassembled WGS sequence"/>
</dbReference>